<evidence type="ECO:0000256" key="8">
    <source>
        <dbReference type="ARBA" id="ARBA00023180"/>
    </source>
</evidence>
<evidence type="ECO:0000256" key="1">
    <source>
        <dbReference type="ARBA" id="ARBA00004498"/>
    </source>
</evidence>
<dbReference type="InterPro" id="IPR005817">
    <property type="entry name" value="Wnt"/>
</dbReference>
<evidence type="ECO:0000256" key="4">
    <source>
        <dbReference type="ARBA" id="ARBA00022525"/>
    </source>
</evidence>
<reference evidence="12 13" key="1">
    <citation type="submission" date="2023-02" db="EMBL/GenBank/DDBJ databases">
        <title>LHISI_Scaffold_Assembly.</title>
        <authorList>
            <person name="Stuart O.P."/>
            <person name="Cleave R."/>
            <person name="Magrath M.J.L."/>
            <person name="Mikheyev A.S."/>
        </authorList>
    </citation>
    <scope>NUCLEOTIDE SEQUENCE [LARGE SCALE GENOMIC DNA]</scope>
    <source>
        <strain evidence="12">Daus_M_001</strain>
        <tissue evidence="12">Leg muscle</tissue>
    </source>
</reference>
<evidence type="ECO:0000313" key="12">
    <source>
        <dbReference type="EMBL" id="KAJ8873264.1"/>
    </source>
</evidence>
<keyword evidence="6 10" id="KW-0879">Wnt signaling pathway</keyword>
<gene>
    <name evidence="12" type="ORF">PR048_026898</name>
</gene>
<evidence type="ECO:0000256" key="11">
    <source>
        <dbReference type="SAM" id="MobiDB-lite"/>
    </source>
</evidence>
<dbReference type="PANTHER" id="PTHR12027:SF112">
    <property type="entry name" value="PROTEIN WNT-2"/>
    <property type="match status" value="1"/>
</dbReference>
<organism evidence="12 13">
    <name type="scientific">Dryococelus australis</name>
    <dbReference type="NCBI Taxonomy" id="614101"/>
    <lineage>
        <taxon>Eukaryota</taxon>
        <taxon>Metazoa</taxon>
        <taxon>Ecdysozoa</taxon>
        <taxon>Arthropoda</taxon>
        <taxon>Hexapoda</taxon>
        <taxon>Insecta</taxon>
        <taxon>Pterygota</taxon>
        <taxon>Neoptera</taxon>
        <taxon>Polyneoptera</taxon>
        <taxon>Phasmatodea</taxon>
        <taxon>Verophasmatodea</taxon>
        <taxon>Anareolatae</taxon>
        <taxon>Phasmatidae</taxon>
        <taxon>Eurycanthinae</taxon>
        <taxon>Dryococelus</taxon>
    </lineage>
</organism>
<dbReference type="Proteomes" id="UP001159363">
    <property type="component" value="Chromosome 10"/>
</dbReference>
<name>A0ABQ9GMN1_9NEOP</name>
<keyword evidence="8" id="KW-0325">Glycoprotein</keyword>
<dbReference type="InterPro" id="IPR018161">
    <property type="entry name" value="Wnt_CS"/>
</dbReference>
<proteinExistence type="inferred from homology"/>
<comment type="similarity">
    <text evidence="2 10">Belongs to the Wnt family.</text>
</comment>
<feature type="compositionally biased region" description="Polar residues" evidence="11">
    <location>
        <begin position="106"/>
        <end position="117"/>
    </location>
</feature>
<dbReference type="EMBL" id="JARBHB010000011">
    <property type="protein sequence ID" value="KAJ8873264.1"/>
    <property type="molecule type" value="Genomic_DNA"/>
</dbReference>
<evidence type="ECO:0000256" key="10">
    <source>
        <dbReference type="RuleBase" id="RU003500"/>
    </source>
</evidence>
<keyword evidence="13" id="KW-1185">Reference proteome</keyword>
<accession>A0ABQ9GMN1</accession>
<keyword evidence="9" id="KW-0449">Lipoprotein</keyword>
<keyword evidence="3 10" id="KW-0217">Developmental protein</keyword>
<keyword evidence="7" id="KW-1015">Disulfide bond</keyword>
<dbReference type="PRINTS" id="PR01349">
    <property type="entry name" value="WNTPROTEIN"/>
</dbReference>
<evidence type="ECO:0000256" key="9">
    <source>
        <dbReference type="ARBA" id="ARBA00023288"/>
    </source>
</evidence>
<protein>
    <recommendedName>
        <fullName evidence="10">Protein Wnt</fullName>
    </recommendedName>
</protein>
<comment type="function">
    <text evidence="10">Ligand for members of the frizzled family of seven transmembrane receptors.</text>
</comment>
<feature type="region of interest" description="Disordered" evidence="11">
    <location>
        <begin position="92"/>
        <end position="117"/>
    </location>
</feature>
<dbReference type="SMART" id="SM00097">
    <property type="entry name" value="WNT1"/>
    <property type="match status" value="1"/>
</dbReference>
<dbReference type="PROSITE" id="PS00246">
    <property type="entry name" value="WNT1"/>
    <property type="match status" value="1"/>
</dbReference>
<evidence type="ECO:0000256" key="6">
    <source>
        <dbReference type="ARBA" id="ARBA00022687"/>
    </source>
</evidence>
<keyword evidence="4" id="KW-0964">Secreted</keyword>
<evidence type="ECO:0000256" key="5">
    <source>
        <dbReference type="ARBA" id="ARBA00022530"/>
    </source>
</evidence>
<dbReference type="Pfam" id="PF00110">
    <property type="entry name" value="wnt"/>
    <property type="match status" value="1"/>
</dbReference>
<evidence type="ECO:0000256" key="3">
    <source>
        <dbReference type="ARBA" id="ARBA00022473"/>
    </source>
</evidence>
<evidence type="ECO:0000256" key="7">
    <source>
        <dbReference type="ARBA" id="ARBA00023157"/>
    </source>
</evidence>
<keyword evidence="5" id="KW-0272">Extracellular matrix</keyword>
<evidence type="ECO:0000256" key="2">
    <source>
        <dbReference type="ARBA" id="ARBA00005683"/>
    </source>
</evidence>
<comment type="subcellular location">
    <subcellularLocation>
        <location evidence="1 10">Secreted</location>
        <location evidence="1 10">Extracellular space</location>
        <location evidence="1 10">Extracellular matrix</location>
    </subcellularLocation>
</comment>
<comment type="caution">
    <text evidence="12">The sequence shown here is derived from an EMBL/GenBank/DDBJ whole genome shotgun (WGS) entry which is preliminary data.</text>
</comment>
<evidence type="ECO:0000313" key="13">
    <source>
        <dbReference type="Proteomes" id="UP001159363"/>
    </source>
</evidence>
<sequence>MCCVQAMKASLRTECKCHGVSGSCTMKTCWRTLPSFRQVGDLLLRKYWRARAVRGVPAPGGGVRLLLRRRRSGGTTQPPPPPRRADLVFLQDSPNYCEPDPARGSLGTQGRQCNRTSSGKLRPAFLLR</sequence>
<dbReference type="PANTHER" id="PTHR12027">
    <property type="entry name" value="WNT RELATED"/>
    <property type="match status" value="1"/>
</dbReference>